<evidence type="ECO:0000256" key="4">
    <source>
        <dbReference type="SAM" id="MobiDB-lite"/>
    </source>
</evidence>
<organism evidence="6 7">
    <name type="scientific">Roseiterribacter gracilis</name>
    <dbReference type="NCBI Taxonomy" id="2812848"/>
    <lineage>
        <taxon>Bacteria</taxon>
        <taxon>Pseudomonadati</taxon>
        <taxon>Pseudomonadota</taxon>
        <taxon>Alphaproteobacteria</taxon>
        <taxon>Rhodospirillales</taxon>
        <taxon>Roseiterribacteraceae</taxon>
        <taxon>Roseiterribacter</taxon>
    </lineage>
</organism>
<comment type="caution">
    <text evidence="6">The sequence shown here is derived from an EMBL/GenBank/DDBJ whole genome shotgun (WGS) entry which is preliminary data.</text>
</comment>
<dbReference type="GO" id="GO:0003700">
    <property type="term" value="F:DNA-binding transcription factor activity"/>
    <property type="evidence" value="ECO:0007669"/>
    <property type="project" value="TreeGrafter"/>
</dbReference>
<keyword evidence="3" id="KW-0804">Transcription</keyword>
<evidence type="ECO:0000313" key="6">
    <source>
        <dbReference type="EMBL" id="GIL41168.1"/>
    </source>
</evidence>
<evidence type="ECO:0000256" key="2">
    <source>
        <dbReference type="ARBA" id="ARBA00023125"/>
    </source>
</evidence>
<protein>
    <submittedName>
        <fullName evidence="6">LacI family transcriptional regulator</fullName>
    </submittedName>
</protein>
<gene>
    <name evidence="6" type="primary">xylR</name>
    <name evidence="6" type="ORF">TMPK1_34050</name>
</gene>
<proteinExistence type="predicted"/>
<dbReference type="PROSITE" id="PS50932">
    <property type="entry name" value="HTH_LACI_2"/>
    <property type="match status" value="1"/>
</dbReference>
<dbReference type="InterPro" id="IPR046335">
    <property type="entry name" value="LacI/GalR-like_sensor"/>
</dbReference>
<dbReference type="SUPFAM" id="SSF53822">
    <property type="entry name" value="Periplasmic binding protein-like I"/>
    <property type="match status" value="1"/>
</dbReference>
<dbReference type="PANTHER" id="PTHR30146:SF153">
    <property type="entry name" value="LACTOSE OPERON REPRESSOR"/>
    <property type="match status" value="1"/>
</dbReference>
<keyword evidence="2" id="KW-0238">DNA-binding</keyword>
<dbReference type="Gene3D" id="3.40.50.2300">
    <property type="match status" value="2"/>
</dbReference>
<dbReference type="PROSITE" id="PS00356">
    <property type="entry name" value="HTH_LACI_1"/>
    <property type="match status" value="1"/>
</dbReference>
<dbReference type="GO" id="GO:0000976">
    <property type="term" value="F:transcription cis-regulatory region binding"/>
    <property type="evidence" value="ECO:0007669"/>
    <property type="project" value="TreeGrafter"/>
</dbReference>
<dbReference type="Pfam" id="PF00356">
    <property type="entry name" value="LacI"/>
    <property type="match status" value="1"/>
</dbReference>
<dbReference type="CDD" id="cd01545">
    <property type="entry name" value="PBP1_SalR"/>
    <property type="match status" value="1"/>
</dbReference>
<sequence length="361" mass="38999">MQRQRRRNSSAVTIREVAELAKVSAMTVSRVINNETNVNENTRALVQAAIQQLNYSPNPAARSLAGSEIFRIGLLYSNPSVAYLSEFLVGALDESSKTGHQIVVERTAPNGERAAISKMLKGGISGIILPPPLCESKTVLDAVREANLPAVCAAPGEESTDMASVRIDNYRAARDIAEYLLSVGHRQFGFIKGHPNQTVSSMRLKGLQDALQAAKLDPSAIQLEQGYFDYQSGLAAAEHLLTASTRPTAIFAANDDMAAATLSVAHRLGLTVPGDVSIAGFDDTLLATNIWPALTTVRQPIADMGRASVDLLLEEIQRRRSEKKTAPRQLLLPYTLVQRESTAAPHRTGGQASPRPKRKQA</sequence>
<evidence type="ECO:0000256" key="1">
    <source>
        <dbReference type="ARBA" id="ARBA00023015"/>
    </source>
</evidence>
<evidence type="ECO:0000256" key="3">
    <source>
        <dbReference type="ARBA" id="ARBA00023163"/>
    </source>
</evidence>
<feature type="domain" description="HTH lacI-type" evidence="5">
    <location>
        <begin position="12"/>
        <end position="66"/>
    </location>
</feature>
<dbReference type="PANTHER" id="PTHR30146">
    <property type="entry name" value="LACI-RELATED TRANSCRIPTIONAL REPRESSOR"/>
    <property type="match status" value="1"/>
</dbReference>
<dbReference type="CDD" id="cd01392">
    <property type="entry name" value="HTH_LacI"/>
    <property type="match status" value="1"/>
</dbReference>
<name>A0A8S8XB14_9PROT</name>
<evidence type="ECO:0000259" key="5">
    <source>
        <dbReference type="PROSITE" id="PS50932"/>
    </source>
</evidence>
<keyword evidence="1" id="KW-0805">Transcription regulation</keyword>
<dbReference type="InterPro" id="IPR010982">
    <property type="entry name" value="Lambda_DNA-bd_dom_sf"/>
</dbReference>
<accession>A0A8S8XB14</accession>
<feature type="region of interest" description="Disordered" evidence="4">
    <location>
        <begin position="336"/>
        <end position="361"/>
    </location>
</feature>
<dbReference type="Proteomes" id="UP000681075">
    <property type="component" value="Unassembled WGS sequence"/>
</dbReference>
<keyword evidence="7" id="KW-1185">Reference proteome</keyword>
<dbReference type="SUPFAM" id="SSF47413">
    <property type="entry name" value="lambda repressor-like DNA-binding domains"/>
    <property type="match status" value="1"/>
</dbReference>
<dbReference type="Pfam" id="PF13377">
    <property type="entry name" value="Peripla_BP_3"/>
    <property type="match status" value="1"/>
</dbReference>
<dbReference type="Gene3D" id="1.10.260.40">
    <property type="entry name" value="lambda repressor-like DNA-binding domains"/>
    <property type="match status" value="1"/>
</dbReference>
<dbReference type="RefSeq" id="WP_420244543.1">
    <property type="nucleotide sequence ID" value="NZ_BOPV01000001.1"/>
</dbReference>
<dbReference type="EMBL" id="BOPV01000001">
    <property type="protein sequence ID" value="GIL41168.1"/>
    <property type="molecule type" value="Genomic_DNA"/>
</dbReference>
<dbReference type="AlphaFoldDB" id="A0A8S8XB14"/>
<dbReference type="InterPro" id="IPR028082">
    <property type="entry name" value="Peripla_BP_I"/>
</dbReference>
<evidence type="ECO:0000313" key="7">
    <source>
        <dbReference type="Proteomes" id="UP000681075"/>
    </source>
</evidence>
<dbReference type="InterPro" id="IPR000843">
    <property type="entry name" value="HTH_LacI"/>
</dbReference>
<reference evidence="6" key="1">
    <citation type="submission" date="2021-02" db="EMBL/GenBank/DDBJ databases">
        <title>Genome sequence of Rhodospirillales sp. strain TMPK1 isolated from soil.</title>
        <authorList>
            <person name="Nakai R."/>
            <person name="Kusada H."/>
            <person name="Tamaki H."/>
        </authorList>
    </citation>
    <scope>NUCLEOTIDE SEQUENCE</scope>
    <source>
        <strain evidence="6">TMPK1</strain>
    </source>
</reference>
<dbReference type="SMART" id="SM00354">
    <property type="entry name" value="HTH_LACI"/>
    <property type="match status" value="1"/>
</dbReference>